<organism evidence="2 3">
    <name type="scientific">Dyadobacter luteus</name>
    <dbReference type="NCBI Taxonomy" id="2259619"/>
    <lineage>
        <taxon>Bacteria</taxon>
        <taxon>Pseudomonadati</taxon>
        <taxon>Bacteroidota</taxon>
        <taxon>Cytophagia</taxon>
        <taxon>Cytophagales</taxon>
        <taxon>Spirosomataceae</taxon>
        <taxon>Dyadobacter</taxon>
    </lineage>
</organism>
<protein>
    <submittedName>
        <fullName evidence="2">DUF3995 domain-containing protein</fullName>
    </submittedName>
</protein>
<name>A0A3D8YD09_9BACT</name>
<comment type="caution">
    <text evidence="2">The sequence shown here is derived from an EMBL/GenBank/DDBJ whole genome shotgun (WGS) entry which is preliminary data.</text>
</comment>
<keyword evidence="1" id="KW-1133">Transmembrane helix</keyword>
<evidence type="ECO:0000313" key="3">
    <source>
        <dbReference type="Proteomes" id="UP000256373"/>
    </source>
</evidence>
<dbReference type="InterPro" id="IPR025058">
    <property type="entry name" value="DUF3995"/>
</dbReference>
<evidence type="ECO:0000313" key="2">
    <source>
        <dbReference type="EMBL" id="REA62380.1"/>
    </source>
</evidence>
<feature type="transmembrane region" description="Helical" evidence="1">
    <location>
        <begin position="123"/>
        <end position="141"/>
    </location>
</feature>
<evidence type="ECO:0000256" key="1">
    <source>
        <dbReference type="SAM" id="Phobius"/>
    </source>
</evidence>
<feature type="transmembrane region" description="Helical" evidence="1">
    <location>
        <begin position="85"/>
        <end position="102"/>
    </location>
</feature>
<dbReference type="RefSeq" id="WP_115830400.1">
    <property type="nucleotide sequence ID" value="NZ_QNUL01000005.1"/>
</dbReference>
<feature type="transmembrane region" description="Helical" evidence="1">
    <location>
        <begin position="6"/>
        <end position="23"/>
    </location>
</feature>
<gene>
    <name evidence="2" type="ORF">DSL64_08950</name>
</gene>
<dbReference type="OrthoDB" id="8590912at2"/>
<dbReference type="EMBL" id="QNUL01000005">
    <property type="protein sequence ID" value="REA62380.1"/>
    <property type="molecule type" value="Genomic_DNA"/>
</dbReference>
<reference evidence="2 3" key="1">
    <citation type="submission" date="2018-07" db="EMBL/GenBank/DDBJ databases">
        <title>Dyadobacter roseus sp. nov., isolated from rose rhizosphere soil.</title>
        <authorList>
            <person name="Chen L."/>
        </authorList>
    </citation>
    <scope>NUCLEOTIDE SEQUENCE [LARGE SCALE GENOMIC DNA]</scope>
    <source>
        <strain evidence="2 3">RS19</strain>
    </source>
</reference>
<sequence>MVFALFNFTALMLISGIHIYWALGGKAGVKAAIPELKGNALFEPGIPGTMLVALLMAVSAFYFLFKVQIFSADSLNWLPSWVDEFGAWILGVVFLIRAMGEFRYVGFFKKDKSSLFARLDSRYYSPLCMLLAFNSFMVAIYF</sequence>
<keyword evidence="1" id="KW-0812">Transmembrane</keyword>
<proteinExistence type="predicted"/>
<dbReference type="Proteomes" id="UP000256373">
    <property type="component" value="Unassembled WGS sequence"/>
</dbReference>
<dbReference type="Pfam" id="PF13160">
    <property type="entry name" value="DUF3995"/>
    <property type="match status" value="1"/>
</dbReference>
<accession>A0A3D8YD09</accession>
<keyword evidence="3" id="KW-1185">Reference proteome</keyword>
<feature type="transmembrane region" description="Helical" evidence="1">
    <location>
        <begin position="44"/>
        <end position="65"/>
    </location>
</feature>
<dbReference type="AlphaFoldDB" id="A0A3D8YD09"/>
<keyword evidence="1" id="KW-0472">Membrane</keyword>